<name>A0ABW9VT52_9BURK</name>
<dbReference type="RefSeq" id="WP_161052981.1">
    <property type="nucleotide sequence ID" value="NZ_WWCT01000001.1"/>
</dbReference>
<evidence type="ECO:0000313" key="6">
    <source>
        <dbReference type="Proteomes" id="UP000642144"/>
    </source>
</evidence>
<accession>A0ABW9VT52</accession>
<dbReference type="SMART" id="SM00448">
    <property type="entry name" value="REC"/>
    <property type="match status" value="1"/>
</dbReference>
<evidence type="ECO:0000256" key="3">
    <source>
        <dbReference type="SAM" id="MobiDB-lite"/>
    </source>
</evidence>
<dbReference type="EMBL" id="WWCT01000001">
    <property type="protein sequence ID" value="MYN24817.1"/>
    <property type="molecule type" value="Genomic_DNA"/>
</dbReference>
<organism evidence="5 6">
    <name type="scientific">Duganella levis</name>
    <dbReference type="NCBI Taxonomy" id="2692169"/>
    <lineage>
        <taxon>Bacteria</taxon>
        <taxon>Pseudomonadati</taxon>
        <taxon>Pseudomonadota</taxon>
        <taxon>Betaproteobacteria</taxon>
        <taxon>Burkholderiales</taxon>
        <taxon>Oxalobacteraceae</taxon>
        <taxon>Telluria group</taxon>
        <taxon>Duganella</taxon>
    </lineage>
</organism>
<proteinExistence type="predicted"/>
<evidence type="ECO:0000313" key="5">
    <source>
        <dbReference type="EMBL" id="MYN24817.1"/>
    </source>
</evidence>
<comment type="caution">
    <text evidence="5">The sequence shown here is derived from an EMBL/GenBank/DDBJ whole genome shotgun (WGS) entry which is preliminary data.</text>
</comment>
<dbReference type="InterPro" id="IPR001789">
    <property type="entry name" value="Sig_transdc_resp-reg_receiver"/>
</dbReference>
<evidence type="ECO:0000256" key="2">
    <source>
        <dbReference type="PROSITE-ProRule" id="PRU00169"/>
    </source>
</evidence>
<dbReference type="PANTHER" id="PTHR44591:SF3">
    <property type="entry name" value="RESPONSE REGULATORY DOMAIN-CONTAINING PROTEIN"/>
    <property type="match status" value="1"/>
</dbReference>
<dbReference type="PROSITE" id="PS50110">
    <property type="entry name" value="RESPONSE_REGULATORY"/>
    <property type="match status" value="1"/>
</dbReference>
<dbReference type="PANTHER" id="PTHR44591">
    <property type="entry name" value="STRESS RESPONSE REGULATOR PROTEIN 1"/>
    <property type="match status" value="1"/>
</dbReference>
<feature type="domain" description="Response regulatory" evidence="4">
    <location>
        <begin position="15"/>
        <end position="131"/>
    </location>
</feature>
<protein>
    <submittedName>
        <fullName evidence="5">Response regulator</fullName>
    </submittedName>
</protein>
<gene>
    <name evidence="5" type="ORF">GTP69_00150</name>
</gene>
<feature type="region of interest" description="Disordered" evidence="3">
    <location>
        <begin position="138"/>
        <end position="157"/>
    </location>
</feature>
<keyword evidence="1 2" id="KW-0597">Phosphoprotein</keyword>
<feature type="modified residue" description="4-aspartylphosphate" evidence="2">
    <location>
        <position position="64"/>
    </location>
</feature>
<dbReference type="InterPro" id="IPR050595">
    <property type="entry name" value="Bact_response_regulator"/>
</dbReference>
<dbReference type="Gene3D" id="3.40.50.2300">
    <property type="match status" value="1"/>
</dbReference>
<sequence>MGYETDLHRARRVHRVLVVDDNEDAGATLAEVLSYMGYETRYCNRARDGLRLAADFHPDTCVSDIGMPELDGYGFARMLRESGRHPGIRLIALTGYCTDKDRALAARAGFDLHLSKPVDLPNLLAGMGETLIAESTATLNSQTAPPSCTTANDSDLA</sequence>
<evidence type="ECO:0000256" key="1">
    <source>
        <dbReference type="ARBA" id="ARBA00022553"/>
    </source>
</evidence>
<reference evidence="5 6" key="1">
    <citation type="submission" date="2019-12" db="EMBL/GenBank/DDBJ databases">
        <title>Novel species isolated from a subtropical stream in China.</title>
        <authorList>
            <person name="Lu H."/>
        </authorList>
    </citation>
    <scope>NUCLEOTIDE SEQUENCE [LARGE SCALE GENOMIC DNA]</scope>
    <source>
        <strain evidence="5 6">CY42W</strain>
    </source>
</reference>
<dbReference type="Proteomes" id="UP000642144">
    <property type="component" value="Unassembled WGS sequence"/>
</dbReference>
<evidence type="ECO:0000259" key="4">
    <source>
        <dbReference type="PROSITE" id="PS50110"/>
    </source>
</evidence>
<dbReference type="SUPFAM" id="SSF52172">
    <property type="entry name" value="CheY-like"/>
    <property type="match status" value="1"/>
</dbReference>
<dbReference type="InterPro" id="IPR011006">
    <property type="entry name" value="CheY-like_superfamily"/>
</dbReference>
<dbReference type="CDD" id="cd17580">
    <property type="entry name" value="REC_2_DhkD-like"/>
    <property type="match status" value="1"/>
</dbReference>
<dbReference type="Pfam" id="PF00072">
    <property type="entry name" value="Response_reg"/>
    <property type="match status" value="1"/>
</dbReference>
<keyword evidence="6" id="KW-1185">Reference proteome</keyword>